<organism evidence="2 3">
    <name type="scientific">Microbispora bryophytorum subsp. camponoti</name>
    <dbReference type="NCBI Taxonomy" id="1677852"/>
    <lineage>
        <taxon>Bacteria</taxon>
        <taxon>Bacillati</taxon>
        <taxon>Actinomycetota</taxon>
        <taxon>Actinomycetes</taxon>
        <taxon>Streptosporangiales</taxon>
        <taxon>Streptosporangiaceae</taxon>
        <taxon>Microbispora</taxon>
    </lineage>
</organism>
<keyword evidence="3" id="KW-1185">Reference proteome</keyword>
<name>A0ABR8KVH5_9ACTN</name>
<protein>
    <submittedName>
        <fullName evidence="2">Uncharacterized protein</fullName>
    </submittedName>
</protein>
<dbReference type="EMBL" id="JACXRZ010000004">
    <property type="protein sequence ID" value="MBD3142758.1"/>
    <property type="molecule type" value="Genomic_DNA"/>
</dbReference>
<dbReference type="RefSeq" id="WP_191050545.1">
    <property type="nucleotide sequence ID" value="NZ_JACXRZ010000004.1"/>
</dbReference>
<proteinExistence type="predicted"/>
<evidence type="ECO:0000313" key="2">
    <source>
        <dbReference type="EMBL" id="MBD3142758.1"/>
    </source>
</evidence>
<reference evidence="2 3" key="1">
    <citation type="submission" date="2020-09" db="EMBL/GenBank/DDBJ databases">
        <title>Actinomycete isolated from the Camponotus japonicus Mayr.</title>
        <authorList>
            <person name="Gong X."/>
        </authorList>
    </citation>
    <scope>NUCLEOTIDE SEQUENCE [LARGE SCALE GENOMIC DNA]</scope>
    <source>
        <strain evidence="2 3">2C-HV3</strain>
    </source>
</reference>
<comment type="caution">
    <text evidence="2">The sequence shown here is derived from an EMBL/GenBank/DDBJ whole genome shotgun (WGS) entry which is preliminary data.</text>
</comment>
<evidence type="ECO:0000313" key="3">
    <source>
        <dbReference type="Proteomes" id="UP000653231"/>
    </source>
</evidence>
<evidence type="ECO:0000256" key="1">
    <source>
        <dbReference type="SAM" id="MobiDB-lite"/>
    </source>
</evidence>
<accession>A0ABR8KVH5</accession>
<feature type="region of interest" description="Disordered" evidence="1">
    <location>
        <begin position="70"/>
        <end position="93"/>
    </location>
</feature>
<gene>
    <name evidence="2" type="ORF">IEQ31_06105</name>
</gene>
<sequence>MTAAPLALAGADAADAAAGQSAIAPRSAEPAIMLSRPPRMAVLPVDQAAMRRIVSLLAHCPDFWREASSPAPATRMIQGKSDAIPDPAIDMDR</sequence>
<dbReference type="Proteomes" id="UP000653231">
    <property type="component" value="Unassembled WGS sequence"/>
</dbReference>